<dbReference type="SUPFAM" id="SSF52540">
    <property type="entry name" value="P-loop containing nucleoside triphosphate hydrolases"/>
    <property type="match status" value="2"/>
</dbReference>
<dbReference type="CDD" id="cd18000">
    <property type="entry name" value="DEXHc_ERCC6"/>
    <property type="match status" value="1"/>
</dbReference>
<dbReference type="GO" id="GO:0016787">
    <property type="term" value="F:hydrolase activity"/>
    <property type="evidence" value="ECO:0007669"/>
    <property type="project" value="UniProtKB-KW"/>
</dbReference>
<dbReference type="GO" id="GO:0006283">
    <property type="term" value="P:transcription-coupled nucleotide-excision repair"/>
    <property type="evidence" value="ECO:0007669"/>
    <property type="project" value="EnsemblFungi"/>
</dbReference>
<dbReference type="PROSITE" id="PS51194">
    <property type="entry name" value="HELICASE_CTER"/>
    <property type="match status" value="1"/>
</dbReference>
<accession>A0A139AUA7</accession>
<evidence type="ECO:0000256" key="8">
    <source>
        <dbReference type="ARBA" id="ARBA00023125"/>
    </source>
</evidence>
<dbReference type="Gene3D" id="3.40.50.10810">
    <property type="entry name" value="Tandem AAA-ATPase domain"/>
    <property type="match status" value="1"/>
</dbReference>
<evidence type="ECO:0000256" key="2">
    <source>
        <dbReference type="ARBA" id="ARBA00007025"/>
    </source>
</evidence>
<evidence type="ECO:0000256" key="6">
    <source>
        <dbReference type="ARBA" id="ARBA00022806"/>
    </source>
</evidence>
<dbReference type="Pfam" id="PF00271">
    <property type="entry name" value="Helicase_C"/>
    <property type="match status" value="1"/>
</dbReference>
<feature type="domain" description="Helicase C-terminal" evidence="14">
    <location>
        <begin position="846"/>
        <end position="1006"/>
    </location>
</feature>
<dbReference type="CDD" id="cd22254">
    <property type="entry name" value="CSB_WHD"/>
    <property type="match status" value="1"/>
</dbReference>
<keyword evidence="6" id="KW-0347">Helicase</keyword>
<dbReference type="InterPro" id="IPR058951">
    <property type="entry name" value="WHD_Rad26_CSB-like"/>
</dbReference>
<dbReference type="InterPro" id="IPR050496">
    <property type="entry name" value="SNF2_RAD54_helicase_repair"/>
</dbReference>
<feature type="compositionally biased region" description="Polar residues" evidence="12">
    <location>
        <begin position="173"/>
        <end position="187"/>
    </location>
</feature>
<dbReference type="PANTHER" id="PTHR45629:SF7">
    <property type="entry name" value="DNA EXCISION REPAIR PROTEIN ERCC-6-RELATED"/>
    <property type="match status" value="1"/>
</dbReference>
<evidence type="ECO:0000256" key="11">
    <source>
        <dbReference type="SAM" id="Coils"/>
    </source>
</evidence>
<dbReference type="EMBL" id="KQ965736">
    <property type="protein sequence ID" value="KXS20289.1"/>
    <property type="molecule type" value="Genomic_DNA"/>
</dbReference>
<dbReference type="InterPro" id="IPR000330">
    <property type="entry name" value="SNF2_N"/>
</dbReference>
<dbReference type="SMART" id="SM00490">
    <property type="entry name" value="HELICc"/>
    <property type="match status" value="1"/>
</dbReference>
<evidence type="ECO:0000313" key="16">
    <source>
        <dbReference type="Proteomes" id="UP000070544"/>
    </source>
</evidence>
<feature type="region of interest" description="Disordered" evidence="12">
    <location>
        <begin position="159"/>
        <end position="410"/>
    </location>
</feature>
<evidence type="ECO:0000256" key="12">
    <source>
        <dbReference type="SAM" id="MobiDB-lite"/>
    </source>
</evidence>
<dbReference type="Pfam" id="PF25875">
    <property type="entry name" value="WHD_Rad26_CSB"/>
    <property type="match status" value="1"/>
</dbReference>
<feature type="region of interest" description="Disordered" evidence="12">
    <location>
        <begin position="432"/>
        <end position="469"/>
    </location>
</feature>
<feature type="compositionally biased region" description="Basic and acidic residues" evidence="12">
    <location>
        <begin position="190"/>
        <end position="204"/>
    </location>
</feature>
<dbReference type="GO" id="GO:0006357">
    <property type="term" value="P:regulation of transcription by RNA polymerase II"/>
    <property type="evidence" value="ECO:0007669"/>
    <property type="project" value="EnsemblFungi"/>
</dbReference>
<feature type="domain" description="Helicase ATP-binding" evidence="13">
    <location>
        <begin position="501"/>
        <end position="710"/>
    </location>
</feature>
<evidence type="ECO:0000256" key="4">
    <source>
        <dbReference type="ARBA" id="ARBA00022763"/>
    </source>
</evidence>
<dbReference type="InterPro" id="IPR001650">
    <property type="entry name" value="Helicase_C-like"/>
</dbReference>
<evidence type="ECO:0000313" key="15">
    <source>
        <dbReference type="EMBL" id="KXS20289.1"/>
    </source>
</evidence>
<evidence type="ECO:0000256" key="9">
    <source>
        <dbReference type="ARBA" id="ARBA00023204"/>
    </source>
</evidence>
<gene>
    <name evidence="15" type="ORF">M427DRAFT_52512</name>
</gene>
<protein>
    <submittedName>
        <fullName evidence="15">Uncharacterized protein</fullName>
    </submittedName>
</protein>
<evidence type="ECO:0000256" key="10">
    <source>
        <dbReference type="ARBA" id="ARBA00023242"/>
    </source>
</evidence>
<dbReference type="Proteomes" id="UP000070544">
    <property type="component" value="Unassembled WGS sequence"/>
</dbReference>
<keyword evidence="4" id="KW-0227">DNA damage</keyword>
<reference evidence="15 16" key="1">
    <citation type="journal article" date="2015" name="Genome Biol. Evol.">
        <title>Phylogenomic analyses indicate that early fungi evolved digesting cell walls of algal ancestors of land plants.</title>
        <authorList>
            <person name="Chang Y."/>
            <person name="Wang S."/>
            <person name="Sekimoto S."/>
            <person name="Aerts A.L."/>
            <person name="Choi C."/>
            <person name="Clum A."/>
            <person name="LaButti K.M."/>
            <person name="Lindquist E.A."/>
            <person name="Yee Ngan C."/>
            <person name="Ohm R.A."/>
            <person name="Salamov A.A."/>
            <person name="Grigoriev I.V."/>
            <person name="Spatafora J.W."/>
            <person name="Berbee M.L."/>
        </authorList>
    </citation>
    <scope>NUCLEOTIDE SEQUENCE [LARGE SCALE GENOMIC DNA]</scope>
    <source>
        <strain evidence="15 16">JEL478</strain>
    </source>
</reference>
<dbReference type="FunFam" id="3.40.50.10810:FF:000094">
    <property type="entry name" value="DNA excision repair protein ERCC-6"/>
    <property type="match status" value="1"/>
</dbReference>
<dbReference type="InterPro" id="IPR027417">
    <property type="entry name" value="P-loop_NTPase"/>
</dbReference>
<evidence type="ECO:0000256" key="3">
    <source>
        <dbReference type="ARBA" id="ARBA00022741"/>
    </source>
</evidence>
<organism evidence="15 16">
    <name type="scientific">Gonapodya prolifera (strain JEL478)</name>
    <name type="common">Monoblepharis prolifera</name>
    <dbReference type="NCBI Taxonomy" id="1344416"/>
    <lineage>
        <taxon>Eukaryota</taxon>
        <taxon>Fungi</taxon>
        <taxon>Fungi incertae sedis</taxon>
        <taxon>Chytridiomycota</taxon>
        <taxon>Chytridiomycota incertae sedis</taxon>
        <taxon>Monoblepharidomycetes</taxon>
        <taxon>Monoblepharidales</taxon>
        <taxon>Gonapodyaceae</taxon>
        <taxon>Gonapodya</taxon>
    </lineage>
</organism>
<comment type="similarity">
    <text evidence="2">Belongs to the SNF2/RAD54 helicase family.</text>
</comment>
<keyword evidence="11" id="KW-0175">Coiled coil</keyword>
<evidence type="ECO:0000259" key="14">
    <source>
        <dbReference type="PROSITE" id="PS51194"/>
    </source>
</evidence>
<keyword evidence="16" id="KW-1185">Reference proteome</keyword>
<dbReference type="PANTHER" id="PTHR45629">
    <property type="entry name" value="SNF2/RAD54 FAMILY MEMBER"/>
    <property type="match status" value="1"/>
</dbReference>
<dbReference type="STRING" id="1344416.A0A139AUA7"/>
<keyword evidence="9" id="KW-0234">DNA repair</keyword>
<sequence>MSGASASSYRIGVRKKKNDSSGTQDGLSTVLGHFDVTSSIASASGELAALARALGNDGEMESALGGVAAQDELEQTLMRQADERIRAQDDAADQKRLKRTEKDISDVRAKMNTLSRRLGNRQTLLSERQVIKDQLQELRSGLQSLDNDHRDILARISDRDRAAQDASAPSSRHGPSTTSGSRHTSLASRRPVESERDRLIREGKITPFQAQDLEKSDKIIRKDGAQRSKNHGTFGARNDVEMSRRSGMVARGGRHEKETAASALESDRATGLPASGSPESLRKRKRRAGRVESDDDEDVAEVSASRQESKIHIATESGLDPQEEGRPAKPSLRRTRKRRRSISTESNSDASVPEDGVFRPDSSSSSSSYDAGSQLESDAEEDPLLSDDDGASPGSAHRSFVPNPSTYADDGDEAVFQARLENWARSRARRRARLEGNGSAESREALDLQNDDADDFDPTETEPFLPHPELRDHSVDARLNVPGDVWEKLLDYQKTGVRWMWELRRREVGGIVGDEMGLGKTVQVIALLASLHRSRLLRLPVLVLCPATVLRQWVQEFHKWWPPLRVAVLHSSGSGMEGDAVGRGWGGSMDEEEFFSDDSERGGRRAKKATGRRKPGKVDGRAASLVERISEQGHVLITTYTSAQLHRDLLLPVEWACAVLDEGHKIRNPDADVTLVCKQLRTPHRLILSGTPIQNNLTELWSLLDFVYPGRLGTLPVFHAQFSLPIRLGGYANASNMQVQAAYRCATVLRDLITPYLLRRMKADVAHQLPGKSEQVLFCRLSAEQRKVYEGFLSGKEVEAILGGKRHVLFGIDYLRKICNHPDLLQRVEREGNPDFGDYQKSGKMKVVKALLELWRDGDHKVLLFCQTRQMLDILERFVRSESYPYRRMDGETAIKNRMTLVDEFNLDPSVYVFLLTTKVGGLGVNLTGADRVIIFDPDWNPSTDVQARERAWRLGQKREVTIYRLMTSGTIEEKIYHRQIFKQFLTNKILKDPKQRRFFKANDLHDLFSLSSGTEKRTETGELFRDMDMDVEIKVGKDKSSDRSKKGKKKRQVAILGEINDLDKAEDYRPAQEEEENNDVPRGNTGAGPDEDSRILKSLFEMTGVHSALKHDVIMDSANPEFVIVEKEAAKIADAAIAALKESKRQRRREDVSVPTWTGMSGQAGAQRVSHGPAKRFGTKLNSRFGASSSKAPLVGSLGQNNAQSQSMSSASILASLQDKTSGPTTTVLGGRQLVSGAGEQSGGNFATLAEEITDHLVRHDGRSTTGDIVNAFRSKIPESSGGEGVLAFKKILKELATMEKDASGKGCWILKQDFA</sequence>
<feature type="compositionally biased region" description="Acidic residues" evidence="12">
    <location>
        <begin position="449"/>
        <end position="460"/>
    </location>
</feature>
<dbReference type="InterPro" id="IPR038718">
    <property type="entry name" value="SNF2-like_sf"/>
</dbReference>
<feature type="compositionally biased region" description="Basic and acidic residues" evidence="12">
    <location>
        <begin position="212"/>
        <end position="226"/>
    </location>
</feature>
<keyword evidence="10" id="KW-0539">Nucleus</keyword>
<dbReference type="GO" id="GO:0005524">
    <property type="term" value="F:ATP binding"/>
    <property type="evidence" value="ECO:0007669"/>
    <property type="project" value="InterPro"/>
</dbReference>
<keyword evidence="8" id="KW-0238">DNA-binding</keyword>
<evidence type="ECO:0000256" key="5">
    <source>
        <dbReference type="ARBA" id="ARBA00022801"/>
    </source>
</evidence>
<dbReference type="Gene3D" id="3.40.50.300">
    <property type="entry name" value="P-loop containing nucleotide triphosphate hydrolases"/>
    <property type="match status" value="1"/>
</dbReference>
<dbReference type="InterPro" id="IPR014001">
    <property type="entry name" value="Helicase_ATP-bd"/>
</dbReference>
<feature type="region of interest" description="Disordered" evidence="12">
    <location>
        <begin position="1151"/>
        <end position="1174"/>
    </location>
</feature>
<feature type="compositionally biased region" description="Basic residues" evidence="12">
    <location>
        <begin position="604"/>
        <end position="615"/>
    </location>
</feature>
<feature type="region of interest" description="Disordered" evidence="12">
    <location>
        <begin position="1065"/>
        <end position="1093"/>
    </location>
</feature>
<dbReference type="GO" id="GO:0008094">
    <property type="term" value="F:ATP-dependent activity, acting on DNA"/>
    <property type="evidence" value="ECO:0007669"/>
    <property type="project" value="EnsemblFungi"/>
</dbReference>
<feature type="region of interest" description="Disordered" evidence="12">
    <location>
        <begin position="594"/>
        <end position="619"/>
    </location>
</feature>
<dbReference type="OrthoDB" id="413460at2759"/>
<dbReference type="OMA" id="ANHEDEK"/>
<dbReference type="GO" id="GO:0000785">
    <property type="term" value="C:chromatin"/>
    <property type="evidence" value="ECO:0007669"/>
    <property type="project" value="EnsemblFungi"/>
</dbReference>
<dbReference type="GO" id="GO:0061635">
    <property type="term" value="P:regulation of protein complex stability"/>
    <property type="evidence" value="ECO:0007669"/>
    <property type="project" value="EnsemblFungi"/>
</dbReference>
<proteinExistence type="inferred from homology"/>
<dbReference type="Pfam" id="PF00176">
    <property type="entry name" value="SNF2-rel_dom"/>
    <property type="match status" value="1"/>
</dbReference>
<evidence type="ECO:0000259" key="13">
    <source>
        <dbReference type="PROSITE" id="PS51192"/>
    </source>
</evidence>
<evidence type="ECO:0000256" key="1">
    <source>
        <dbReference type="ARBA" id="ARBA00004123"/>
    </source>
</evidence>
<feature type="coiled-coil region" evidence="11">
    <location>
        <begin position="70"/>
        <end position="148"/>
    </location>
</feature>
<comment type="subcellular location">
    <subcellularLocation>
        <location evidence="1">Nucleus</location>
    </subcellularLocation>
</comment>
<keyword evidence="7" id="KW-0067">ATP-binding</keyword>
<keyword evidence="3" id="KW-0547">Nucleotide-binding</keyword>
<dbReference type="CDD" id="cd18793">
    <property type="entry name" value="SF2_C_SNF"/>
    <property type="match status" value="1"/>
</dbReference>
<evidence type="ECO:0000256" key="7">
    <source>
        <dbReference type="ARBA" id="ARBA00022840"/>
    </source>
</evidence>
<dbReference type="GO" id="GO:0005634">
    <property type="term" value="C:nucleus"/>
    <property type="evidence" value="ECO:0007669"/>
    <property type="project" value="TreeGrafter"/>
</dbReference>
<dbReference type="SMART" id="SM00487">
    <property type="entry name" value="DEXDc"/>
    <property type="match status" value="1"/>
</dbReference>
<feature type="compositionally biased region" description="Acidic residues" evidence="12">
    <location>
        <begin position="377"/>
        <end position="390"/>
    </location>
</feature>
<dbReference type="InterPro" id="IPR049730">
    <property type="entry name" value="SNF2/RAD54-like_C"/>
</dbReference>
<dbReference type="PROSITE" id="PS51192">
    <property type="entry name" value="HELICASE_ATP_BIND_1"/>
    <property type="match status" value="1"/>
</dbReference>
<keyword evidence="5" id="KW-0378">Hydrolase</keyword>
<feature type="compositionally biased region" description="Basic residues" evidence="12">
    <location>
        <begin position="331"/>
        <end position="341"/>
    </location>
</feature>
<feature type="region of interest" description="Disordered" evidence="12">
    <location>
        <begin position="1"/>
        <end position="27"/>
    </location>
</feature>
<name>A0A139AUA7_GONPJ</name>